<gene>
    <name evidence="2" type="ORF">N324_03586</name>
</gene>
<reference evidence="2 3" key="1">
    <citation type="submission" date="2014-04" db="EMBL/GenBank/DDBJ databases">
        <title>Genome evolution of avian class.</title>
        <authorList>
            <person name="Zhang G."/>
            <person name="Li C."/>
        </authorList>
    </citation>
    <scope>NUCLEOTIDE SEQUENCE [LARGE SCALE GENOMIC DNA]</scope>
    <source>
        <strain evidence="2">BGI_N324</strain>
    </source>
</reference>
<name>A0A091KV58_9AVES</name>
<feature type="non-terminal residue" evidence="2">
    <location>
        <position position="69"/>
    </location>
</feature>
<dbReference type="AlphaFoldDB" id="A0A091KV58"/>
<sequence length="69" mass="6916">PLSQASASSQQTSAGPWDFPPSTTTASDPWGKAPLSSGFPPADPWVTASPPAQVPGSTPAVDPWAAVAE</sequence>
<accession>A0A091KV58</accession>
<dbReference type="Proteomes" id="UP000053330">
    <property type="component" value="Unassembled WGS sequence"/>
</dbReference>
<proteinExistence type="predicted"/>
<evidence type="ECO:0000313" key="2">
    <source>
        <dbReference type="EMBL" id="KFP43942.1"/>
    </source>
</evidence>
<dbReference type="EMBL" id="KK757996">
    <property type="protein sequence ID" value="KFP43942.1"/>
    <property type="molecule type" value="Genomic_DNA"/>
</dbReference>
<feature type="non-terminal residue" evidence="2">
    <location>
        <position position="1"/>
    </location>
</feature>
<feature type="region of interest" description="Disordered" evidence="1">
    <location>
        <begin position="1"/>
        <end position="69"/>
    </location>
</feature>
<protein>
    <submittedName>
        <fullName evidence="2">Uncharacterized protein</fullName>
    </submittedName>
</protein>
<feature type="compositionally biased region" description="Low complexity" evidence="1">
    <location>
        <begin position="1"/>
        <end position="14"/>
    </location>
</feature>
<evidence type="ECO:0000313" key="3">
    <source>
        <dbReference type="Proteomes" id="UP000053330"/>
    </source>
</evidence>
<organism evidence="2 3">
    <name type="scientific">Chlamydotis macqueenii</name>
    <name type="common">Macqueen's bustard</name>
    <dbReference type="NCBI Taxonomy" id="187382"/>
    <lineage>
        <taxon>Eukaryota</taxon>
        <taxon>Metazoa</taxon>
        <taxon>Chordata</taxon>
        <taxon>Craniata</taxon>
        <taxon>Vertebrata</taxon>
        <taxon>Euteleostomi</taxon>
        <taxon>Archelosauria</taxon>
        <taxon>Archosauria</taxon>
        <taxon>Dinosauria</taxon>
        <taxon>Saurischia</taxon>
        <taxon>Theropoda</taxon>
        <taxon>Coelurosauria</taxon>
        <taxon>Aves</taxon>
        <taxon>Neognathae</taxon>
        <taxon>Neoaves</taxon>
        <taxon>Otidimorphae</taxon>
        <taxon>Otidiformes</taxon>
        <taxon>Otididae</taxon>
        <taxon>Chlamydotis</taxon>
    </lineage>
</organism>
<evidence type="ECO:0000256" key="1">
    <source>
        <dbReference type="SAM" id="MobiDB-lite"/>
    </source>
</evidence>
<keyword evidence="3" id="KW-1185">Reference proteome</keyword>